<feature type="region of interest" description="Disordered" evidence="1">
    <location>
        <begin position="79"/>
        <end position="115"/>
    </location>
</feature>
<feature type="compositionally biased region" description="Basic and acidic residues" evidence="1">
    <location>
        <begin position="93"/>
        <end position="102"/>
    </location>
</feature>
<accession>A0AA97NQS6</accession>
<keyword evidence="2" id="KW-0732">Signal</keyword>
<gene>
    <name evidence="3" type="ORF">OOU_Y34scaffold00751g25</name>
</gene>
<reference evidence="3" key="1">
    <citation type="journal article" date="2012" name="PLoS Genet.">
        <title>Comparative analysis of the genomes of two field isolates of the rice blast fungus Magnaporthe oryzae.</title>
        <authorList>
            <person name="Xue M."/>
            <person name="Yang J."/>
            <person name="Li Z."/>
            <person name="Hu S."/>
            <person name="Yao N."/>
            <person name="Dean R.A."/>
            <person name="Zhao W."/>
            <person name="Shen M."/>
            <person name="Zhang H."/>
            <person name="Li C."/>
            <person name="Liu L."/>
            <person name="Cao L."/>
            <person name="Xu X."/>
            <person name="Xing Y."/>
            <person name="Hsiang T."/>
            <person name="Zhang Z."/>
            <person name="Xu J.R."/>
            <person name="Peng Y.L."/>
        </authorList>
    </citation>
    <scope>NUCLEOTIDE SEQUENCE</scope>
    <source>
        <strain evidence="3">Y34</strain>
    </source>
</reference>
<feature type="chain" id="PRO_5041654325" evidence="2">
    <location>
        <begin position="17"/>
        <end position="115"/>
    </location>
</feature>
<feature type="compositionally biased region" description="Low complexity" evidence="1">
    <location>
        <begin position="25"/>
        <end position="36"/>
    </location>
</feature>
<feature type="signal peptide" evidence="2">
    <location>
        <begin position="1"/>
        <end position="16"/>
    </location>
</feature>
<protein>
    <submittedName>
        <fullName evidence="3">Uncharacterized protein</fullName>
    </submittedName>
</protein>
<sequence>MLAQFLVAFLAAGAIASPVPSGNEKSPSSSNPQPKSAKTHPAFESFTQAIPLSFQGGSFADHFDIKGGVDNTKPIHYPSADYVYHPTAHQRKAAVDDAEPKQKPPPTHFRTPRSI</sequence>
<organism evidence="3">
    <name type="scientific">Pyricularia oryzae (strain Y34)</name>
    <name type="common">Rice blast fungus</name>
    <name type="synonym">Magnaporthe oryzae</name>
    <dbReference type="NCBI Taxonomy" id="1143189"/>
    <lineage>
        <taxon>Eukaryota</taxon>
        <taxon>Fungi</taxon>
        <taxon>Dikarya</taxon>
        <taxon>Ascomycota</taxon>
        <taxon>Pezizomycotina</taxon>
        <taxon>Sordariomycetes</taxon>
        <taxon>Sordariomycetidae</taxon>
        <taxon>Magnaporthales</taxon>
        <taxon>Pyriculariaceae</taxon>
        <taxon>Pyricularia</taxon>
    </lineage>
</organism>
<evidence type="ECO:0000313" key="3">
    <source>
        <dbReference type="EMBL" id="ELQ34659.1"/>
    </source>
</evidence>
<dbReference type="AlphaFoldDB" id="A0AA97NQS6"/>
<dbReference type="Proteomes" id="UP000011086">
    <property type="component" value="Unassembled WGS sequence"/>
</dbReference>
<dbReference type="EMBL" id="JH792890">
    <property type="protein sequence ID" value="ELQ34659.1"/>
    <property type="molecule type" value="Genomic_DNA"/>
</dbReference>
<name>A0AA97NQS6_PYRO3</name>
<evidence type="ECO:0000256" key="1">
    <source>
        <dbReference type="SAM" id="MobiDB-lite"/>
    </source>
</evidence>
<evidence type="ECO:0000256" key="2">
    <source>
        <dbReference type="SAM" id="SignalP"/>
    </source>
</evidence>
<proteinExistence type="predicted"/>
<feature type="region of interest" description="Disordered" evidence="1">
    <location>
        <begin position="17"/>
        <end position="42"/>
    </location>
</feature>